<dbReference type="PRINTS" id="PR00160">
    <property type="entry name" value="GLUTAREDOXIN"/>
</dbReference>
<dbReference type="CDD" id="cd02066">
    <property type="entry name" value="GRX_family"/>
    <property type="match status" value="1"/>
</dbReference>
<dbReference type="AlphaFoldDB" id="A0A0F9P8Q5"/>
<feature type="domain" description="Glutaredoxin" evidence="1">
    <location>
        <begin position="4"/>
        <end position="65"/>
    </location>
</feature>
<sequence>MEQVTIYGRSSCGFCARAVSLCDSRNMPYAWVDMIEHDMTKADIADKIGRPVHTVPQILVGDKYIGGFDQFAAYMREQEASQAR</sequence>
<reference evidence="2" key="1">
    <citation type="journal article" date="2015" name="Nature">
        <title>Complex archaea that bridge the gap between prokaryotes and eukaryotes.</title>
        <authorList>
            <person name="Spang A."/>
            <person name="Saw J.H."/>
            <person name="Jorgensen S.L."/>
            <person name="Zaremba-Niedzwiedzka K."/>
            <person name="Martijn J."/>
            <person name="Lind A.E."/>
            <person name="van Eijk R."/>
            <person name="Schleper C."/>
            <person name="Guy L."/>
            <person name="Ettema T.J."/>
        </authorList>
    </citation>
    <scope>NUCLEOTIDE SEQUENCE</scope>
</reference>
<dbReference type="NCBIfam" id="NF008401">
    <property type="entry name" value="PRK11200.1"/>
    <property type="match status" value="1"/>
</dbReference>
<dbReference type="InterPro" id="IPR036249">
    <property type="entry name" value="Thioredoxin-like_sf"/>
</dbReference>
<comment type="caution">
    <text evidence="2">The sequence shown here is derived from an EMBL/GenBank/DDBJ whole genome shotgun (WGS) entry which is preliminary data.</text>
</comment>
<gene>
    <name evidence="2" type="ORF">LCGC14_0931720</name>
</gene>
<accession>A0A0F9P8Q5</accession>
<dbReference type="Pfam" id="PF00462">
    <property type="entry name" value="Glutaredoxin"/>
    <property type="match status" value="1"/>
</dbReference>
<protein>
    <recommendedName>
        <fullName evidence="1">Glutaredoxin domain-containing protein</fullName>
    </recommendedName>
</protein>
<dbReference type="SUPFAM" id="SSF52833">
    <property type="entry name" value="Thioredoxin-like"/>
    <property type="match status" value="1"/>
</dbReference>
<dbReference type="PROSITE" id="PS51354">
    <property type="entry name" value="GLUTAREDOXIN_2"/>
    <property type="match status" value="1"/>
</dbReference>
<dbReference type="EMBL" id="LAZR01003206">
    <property type="protein sequence ID" value="KKN20807.1"/>
    <property type="molecule type" value="Genomic_DNA"/>
</dbReference>
<evidence type="ECO:0000313" key="2">
    <source>
        <dbReference type="EMBL" id="KKN20807.1"/>
    </source>
</evidence>
<organism evidence="2">
    <name type="scientific">marine sediment metagenome</name>
    <dbReference type="NCBI Taxonomy" id="412755"/>
    <lineage>
        <taxon>unclassified sequences</taxon>
        <taxon>metagenomes</taxon>
        <taxon>ecological metagenomes</taxon>
    </lineage>
</organism>
<evidence type="ECO:0000259" key="1">
    <source>
        <dbReference type="Pfam" id="PF00462"/>
    </source>
</evidence>
<dbReference type="InterPro" id="IPR014025">
    <property type="entry name" value="Glutaredoxin_subgr"/>
</dbReference>
<dbReference type="Gene3D" id="3.40.30.10">
    <property type="entry name" value="Glutaredoxin"/>
    <property type="match status" value="1"/>
</dbReference>
<proteinExistence type="predicted"/>
<dbReference type="InterPro" id="IPR002109">
    <property type="entry name" value="Glutaredoxin"/>
</dbReference>
<name>A0A0F9P8Q5_9ZZZZ</name>